<reference evidence="3 4" key="1">
    <citation type="journal article" date="2011" name="Nat. Biotechnol.">
        <title>Comparative genomic analysis of the thermophilic biomass-degrading fungi Myceliophthora thermophila and Thielavia terrestris.</title>
        <authorList>
            <person name="Berka R.M."/>
            <person name="Grigoriev I.V."/>
            <person name="Otillar R."/>
            <person name="Salamov A."/>
            <person name="Grimwood J."/>
            <person name="Reid I."/>
            <person name="Ishmael N."/>
            <person name="John T."/>
            <person name="Darmond C."/>
            <person name="Moisan M.-C."/>
            <person name="Henrissat B."/>
            <person name="Coutinho P.M."/>
            <person name="Lombard V."/>
            <person name="Natvig D.O."/>
            <person name="Lindquist E."/>
            <person name="Schmutz J."/>
            <person name="Lucas S."/>
            <person name="Harris P."/>
            <person name="Powlowski J."/>
            <person name="Bellemare A."/>
            <person name="Taylor D."/>
            <person name="Butler G."/>
            <person name="de Vries R.P."/>
            <person name="Allijn I.E."/>
            <person name="van den Brink J."/>
            <person name="Ushinsky S."/>
            <person name="Storms R."/>
            <person name="Powell A.J."/>
            <person name="Paulsen I.T."/>
            <person name="Elbourne L.D.H."/>
            <person name="Baker S.E."/>
            <person name="Magnuson J."/>
            <person name="LaBoissiere S."/>
            <person name="Clutterbuck A.J."/>
            <person name="Martinez D."/>
            <person name="Wogulis M."/>
            <person name="de Leon A.L."/>
            <person name="Rey M.W."/>
            <person name="Tsang A."/>
        </authorList>
    </citation>
    <scope>NUCLEOTIDE SEQUENCE [LARGE SCALE GENOMIC DNA]</scope>
    <source>
        <strain evidence="4">ATCC 42464 / BCRC 31852 / DSM 1799</strain>
    </source>
</reference>
<dbReference type="OMA" id="VWESHIL"/>
<evidence type="ECO:0000313" key="4">
    <source>
        <dbReference type="Proteomes" id="UP000007322"/>
    </source>
</evidence>
<evidence type="ECO:0000259" key="2">
    <source>
        <dbReference type="Pfam" id="PF20150"/>
    </source>
</evidence>
<dbReference type="KEGG" id="mtm:MYCTH_2127454"/>
<dbReference type="OrthoDB" id="3501032at2759"/>
<dbReference type="GeneID" id="11509902"/>
<feature type="compositionally biased region" description="Acidic residues" evidence="1">
    <location>
        <begin position="554"/>
        <end position="563"/>
    </location>
</feature>
<evidence type="ECO:0000256" key="1">
    <source>
        <dbReference type="SAM" id="MobiDB-lite"/>
    </source>
</evidence>
<feature type="domain" description="2EXR" evidence="2">
    <location>
        <begin position="83"/>
        <end position="182"/>
    </location>
</feature>
<feature type="compositionally biased region" description="Basic residues" evidence="1">
    <location>
        <begin position="506"/>
        <end position="515"/>
    </location>
</feature>
<dbReference type="AlphaFoldDB" id="G2QFJ5"/>
<feature type="compositionally biased region" description="Acidic residues" evidence="1">
    <location>
        <begin position="633"/>
        <end position="647"/>
    </location>
</feature>
<dbReference type="InterPro" id="IPR045518">
    <property type="entry name" value="2EXR"/>
</dbReference>
<evidence type="ECO:0000313" key="3">
    <source>
        <dbReference type="EMBL" id="AEO58417.1"/>
    </source>
</evidence>
<feature type="region of interest" description="Disordered" evidence="1">
    <location>
        <begin position="348"/>
        <end position="647"/>
    </location>
</feature>
<feature type="compositionally biased region" description="Acidic residues" evidence="1">
    <location>
        <begin position="350"/>
        <end position="396"/>
    </location>
</feature>
<feature type="compositionally biased region" description="Basic and acidic residues" evidence="1">
    <location>
        <begin position="595"/>
        <end position="610"/>
    </location>
</feature>
<organism evidence="3 4">
    <name type="scientific">Thermothelomyces thermophilus (strain ATCC 42464 / BCRC 31852 / DSM 1799)</name>
    <name type="common">Sporotrichum thermophile</name>
    <dbReference type="NCBI Taxonomy" id="573729"/>
    <lineage>
        <taxon>Eukaryota</taxon>
        <taxon>Fungi</taxon>
        <taxon>Dikarya</taxon>
        <taxon>Ascomycota</taxon>
        <taxon>Pezizomycotina</taxon>
        <taxon>Sordariomycetes</taxon>
        <taxon>Sordariomycetidae</taxon>
        <taxon>Sordariales</taxon>
        <taxon>Chaetomiaceae</taxon>
        <taxon>Thermothelomyces</taxon>
    </lineage>
</organism>
<dbReference type="InParanoid" id="G2QFJ5"/>
<feature type="compositionally biased region" description="Basic residues" evidence="1">
    <location>
        <begin position="455"/>
        <end position="464"/>
    </location>
</feature>
<keyword evidence="4" id="KW-1185">Reference proteome</keyword>
<feature type="compositionally biased region" description="Acidic residues" evidence="1">
    <location>
        <begin position="520"/>
        <end position="536"/>
    </location>
</feature>
<dbReference type="Proteomes" id="UP000007322">
    <property type="component" value="Chromosome 4"/>
</dbReference>
<dbReference type="PANTHER" id="PTHR35711:SF1">
    <property type="entry name" value="ECTODERMAL, ISOFORM F"/>
    <property type="match status" value="1"/>
</dbReference>
<dbReference type="Pfam" id="PF20150">
    <property type="entry name" value="2EXR"/>
    <property type="match status" value="1"/>
</dbReference>
<dbReference type="VEuPathDB" id="FungiDB:MYCTH_2127454"/>
<protein>
    <recommendedName>
        <fullName evidence="2">2EXR domain-containing protein</fullName>
    </recommendedName>
</protein>
<feature type="region of interest" description="Disordered" evidence="1">
    <location>
        <begin position="1"/>
        <end position="66"/>
    </location>
</feature>
<feature type="compositionally biased region" description="Acidic residues" evidence="1">
    <location>
        <begin position="18"/>
        <end position="34"/>
    </location>
</feature>
<sequence>MSSSEESDQLGYLAAPSETDESVSEELDQDSDGEPCDKDEAAKSSQFFDLEAAGSDDETSGSEQSSIWDDNVGLDTWADDFFFPQFRSLPFELRHRIWQFFCPDIAVKSRVYWFEAHTRYRRDGFEKMVVVEGPFLEQQTRPVRSLLAIHRETRELALKALPDTISFGRRGVIRFNSANDVVFLGSLEVAMLDFEVMPRLRGFSEHIRHLAVDPAVLSDLGSRPSVLFEAFKNLRAVYYLVSPGEHDPRNLRWCTSDKVKRYYVTTFEEEPGLGEDGQHLYCWPDIENHVNFAEAEVPLDGLANDLLMRDDPLHIKGVEFNGTPIWPMVQFLWDSDRRRFDDLQAWDGEGTLEWESSEGPDDDDDDDDDELDDYESEGIDDFDISEDDQTSDGEESDVLHDDYSDQDRDVVGQGAIDLAGGESEDMARFSSPEQSSDTLRESEDSAQESDLAGPRARRLKRSRARVVDSDSEEDSEAPIPQKRVRMHGARHSSVVLSSSDEEDARPRKRQNRRTRAVAPSDEEDKEDDDEDDEADSDVGQGQNSRNDRSGTSSSEDDDEEPDNEATLSRPRSLAEKLQLHRKLKPIAPSSSDDDSSSKEMSEDNHDRRVYYADFQDDEEGEEASGDGGPHDEYDLEEEDEDQEDDEY</sequence>
<proteinExistence type="predicted"/>
<dbReference type="HOGENOM" id="CLU_015773_1_0_1"/>
<dbReference type="PANTHER" id="PTHR35711">
    <property type="entry name" value="EXPRESSED PROTEIN"/>
    <property type="match status" value="1"/>
</dbReference>
<feature type="compositionally biased region" description="Acidic residues" evidence="1">
    <location>
        <begin position="614"/>
        <end position="624"/>
    </location>
</feature>
<accession>G2QFJ5</accession>
<feature type="compositionally biased region" description="Basic and acidic residues" evidence="1">
    <location>
        <begin position="397"/>
        <end position="410"/>
    </location>
</feature>
<dbReference type="RefSeq" id="XP_003663662.1">
    <property type="nucleotide sequence ID" value="XM_003663614.1"/>
</dbReference>
<dbReference type="eggNOG" id="ENOG502SWCQ">
    <property type="taxonomic scope" value="Eukaryota"/>
</dbReference>
<gene>
    <name evidence="3" type="ORF">MYCTH_2127454</name>
</gene>
<dbReference type="EMBL" id="CP003005">
    <property type="protein sequence ID" value="AEO58417.1"/>
    <property type="molecule type" value="Genomic_DNA"/>
</dbReference>
<name>G2QFJ5_THET4</name>